<dbReference type="PANTHER" id="PTHR12308:SF51">
    <property type="entry name" value="ANOCTAMIN-8"/>
    <property type="match status" value="1"/>
</dbReference>
<evidence type="ECO:0000259" key="8">
    <source>
        <dbReference type="Pfam" id="PF04547"/>
    </source>
</evidence>
<dbReference type="Pfam" id="PF04547">
    <property type="entry name" value="Anoctamin"/>
    <property type="match status" value="1"/>
</dbReference>
<sequence length="471" mass="49562">MEAMGVLAIVVNCYLIGQCGQLQRLFPWLSPEAAIVSVVVLEVGLLTEAGAGAAGRREGGPSVCSLLSVPPLQHFALLLKYLIHVAIPDIPGWVAEEMAKLEYQRREAFKRHERQAQHRYQQQQRRRREEEERQRHAEHHARREHDAGGREEARAEGSGLDPATSSEKASAKAKGSAAGGHGPERPKRPGSLLAPNNVMKLKQIIPLQGKFLSSGATSSLAAAGAGATARPPPAQSPTGSDTRLPAFLSFKFLKSPETRRDSERSHSPPKAFHASKLFPFGGTRAEPGSNGAGGQARTDGTPSSGSSRVQRSGPVDEAMAEELEAPRPEEEGSGTMGRVASPAGSGGGGIPPERPLSPPQGQRWPPWAPLPSVPAAAGAPRHRRQCRCPGLRRRPPAAGSGTGPGALAAAECPPCAMAGPPPAPQPLPGDASFYSLPPPPLPPTSEPRETPAPSPSPSPSPQAVCWPSGWH</sequence>
<organism evidence="9 10">
    <name type="scientific">Saguinus oedipus</name>
    <name type="common">Cotton-top tamarin</name>
    <name type="synonym">Oedipomidas oedipus</name>
    <dbReference type="NCBI Taxonomy" id="9490"/>
    <lineage>
        <taxon>Eukaryota</taxon>
        <taxon>Metazoa</taxon>
        <taxon>Chordata</taxon>
        <taxon>Craniata</taxon>
        <taxon>Vertebrata</taxon>
        <taxon>Euteleostomi</taxon>
        <taxon>Mammalia</taxon>
        <taxon>Eutheria</taxon>
        <taxon>Euarchontoglires</taxon>
        <taxon>Primates</taxon>
        <taxon>Haplorrhini</taxon>
        <taxon>Platyrrhini</taxon>
        <taxon>Cebidae</taxon>
        <taxon>Callitrichinae</taxon>
        <taxon>Saguinus</taxon>
    </lineage>
</organism>
<proteinExistence type="inferred from homology"/>
<feature type="compositionally biased region" description="Basic and acidic residues" evidence="7">
    <location>
        <begin position="254"/>
        <end position="266"/>
    </location>
</feature>
<protein>
    <recommendedName>
        <fullName evidence="6">Anoctamin</fullName>
    </recommendedName>
</protein>
<evidence type="ECO:0000256" key="1">
    <source>
        <dbReference type="ARBA" id="ARBA00004141"/>
    </source>
</evidence>
<evidence type="ECO:0000256" key="6">
    <source>
        <dbReference type="RuleBase" id="RU280814"/>
    </source>
</evidence>
<feature type="compositionally biased region" description="Low complexity" evidence="7">
    <location>
        <begin position="405"/>
        <end position="418"/>
    </location>
</feature>
<feature type="compositionally biased region" description="Pro residues" evidence="7">
    <location>
        <begin position="436"/>
        <end position="460"/>
    </location>
</feature>
<feature type="compositionally biased region" description="Basic and acidic residues" evidence="7">
    <location>
        <begin position="127"/>
        <end position="155"/>
    </location>
</feature>
<dbReference type="InterPro" id="IPR049452">
    <property type="entry name" value="Anoctamin_TM"/>
</dbReference>
<feature type="compositionally biased region" description="Low complexity" evidence="7">
    <location>
        <begin position="156"/>
        <end position="176"/>
    </location>
</feature>
<comment type="caution">
    <text evidence="9">The sequence shown here is derived from an EMBL/GenBank/DDBJ whole genome shotgun (WGS) entry which is preliminary data.</text>
</comment>
<evidence type="ECO:0000256" key="7">
    <source>
        <dbReference type="SAM" id="MobiDB-lite"/>
    </source>
</evidence>
<accession>A0ABQ9TTA8</accession>
<feature type="region of interest" description="Disordered" evidence="7">
    <location>
        <begin position="220"/>
        <end position="471"/>
    </location>
</feature>
<reference evidence="9 10" key="1">
    <citation type="submission" date="2023-05" db="EMBL/GenBank/DDBJ databases">
        <title>B98-5 Cell Line De Novo Hybrid Assembly: An Optical Mapping Approach.</title>
        <authorList>
            <person name="Kananen K."/>
            <person name="Auerbach J.A."/>
            <person name="Kautto E."/>
            <person name="Blachly J.S."/>
        </authorList>
    </citation>
    <scope>NUCLEOTIDE SEQUENCE [LARGE SCALE GENOMIC DNA]</scope>
    <source>
        <strain evidence="9">B95-8</strain>
        <tissue evidence="9">Cell line</tissue>
    </source>
</reference>
<evidence type="ECO:0000256" key="4">
    <source>
        <dbReference type="ARBA" id="ARBA00022989"/>
    </source>
</evidence>
<evidence type="ECO:0000313" key="9">
    <source>
        <dbReference type="EMBL" id="KAK2087653.1"/>
    </source>
</evidence>
<evidence type="ECO:0000256" key="3">
    <source>
        <dbReference type="ARBA" id="ARBA00022692"/>
    </source>
</evidence>
<name>A0ABQ9TTA8_SAGOE</name>
<keyword evidence="10" id="KW-1185">Reference proteome</keyword>
<dbReference type="EMBL" id="JASSZA010000019">
    <property type="protein sequence ID" value="KAK2087653.1"/>
    <property type="molecule type" value="Genomic_DNA"/>
</dbReference>
<dbReference type="Proteomes" id="UP001266305">
    <property type="component" value="Unassembled WGS sequence"/>
</dbReference>
<feature type="domain" description="Anoctamin transmembrane" evidence="8">
    <location>
        <begin position="1"/>
        <end position="100"/>
    </location>
</feature>
<evidence type="ECO:0000256" key="5">
    <source>
        <dbReference type="ARBA" id="ARBA00023136"/>
    </source>
</evidence>
<keyword evidence="3" id="KW-0812">Transmembrane</keyword>
<dbReference type="PANTHER" id="PTHR12308">
    <property type="entry name" value="ANOCTAMIN"/>
    <property type="match status" value="1"/>
</dbReference>
<dbReference type="InterPro" id="IPR007632">
    <property type="entry name" value="Anoctamin"/>
</dbReference>
<keyword evidence="4" id="KW-1133">Transmembrane helix</keyword>
<evidence type="ECO:0000313" key="10">
    <source>
        <dbReference type="Proteomes" id="UP001266305"/>
    </source>
</evidence>
<comment type="similarity">
    <text evidence="2 6">Belongs to the anoctamin family.</text>
</comment>
<comment type="subcellular location">
    <subcellularLocation>
        <location evidence="1 6">Membrane</location>
        <topology evidence="1 6">Multi-pass membrane protein</topology>
    </subcellularLocation>
</comment>
<feature type="compositionally biased region" description="Polar residues" evidence="7">
    <location>
        <begin position="298"/>
        <end position="310"/>
    </location>
</feature>
<feature type="compositionally biased region" description="Low complexity" evidence="7">
    <location>
        <begin position="220"/>
        <end position="229"/>
    </location>
</feature>
<evidence type="ECO:0000256" key="2">
    <source>
        <dbReference type="ARBA" id="ARBA00009671"/>
    </source>
</evidence>
<feature type="region of interest" description="Disordered" evidence="7">
    <location>
        <begin position="111"/>
        <end position="193"/>
    </location>
</feature>
<gene>
    <name evidence="9" type="primary">ANO8_1</name>
    <name evidence="9" type="ORF">P7K49_033560</name>
</gene>
<feature type="compositionally biased region" description="Basic residues" evidence="7">
    <location>
        <begin position="380"/>
        <end position="395"/>
    </location>
</feature>
<keyword evidence="5" id="KW-0472">Membrane</keyword>